<evidence type="ECO:0000256" key="1">
    <source>
        <dbReference type="SAM" id="MobiDB-lite"/>
    </source>
</evidence>
<proteinExistence type="predicted"/>
<protein>
    <submittedName>
        <fullName evidence="2">Uncharacterized protein</fullName>
    </submittedName>
</protein>
<sequence>MYHSERARLNTHLLGIRVTVETVVTVEPADPFAPLWEPQTTSRVISTQTGEDATAGATIFSAMSTDTPQSNGTGTRQSIEQGEDALIVTDTVTIDRAQLPAVQAVQDEDRDGIANTIASSVAVEFPGVKDSKTGAKGEAEDRGAETTVEEAGSLQASDVDDTLNPASKEKDKEAIAPVVTTIAVVNDVNKDANSQEVGTAVDRSAVKATDAKAQDDAIEDEGAPGEQREDDAVEGSVKEE</sequence>
<dbReference type="AlphaFoldDB" id="A0A167LSW9"/>
<feature type="compositionally biased region" description="Basic and acidic residues" evidence="1">
    <location>
        <begin position="128"/>
        <end position="144"/>
    </location>
</feature>
<accession>A0A167LSW9</accession>
<keyword evidence="3" id="KW-1185">Reference proteome</keyword>
<feature type="compositionally biased region" description="Acidic residues" evidence="1">
    <location>
        <begin position="216"/>
        <end position="233"/>
    </location>
</feature>
<dbReference type="OrthoDB" id="10666271at2759"/>
<gene>
    <name evidence="2" type="ORF">CALVIDRAFT_598693</name>
</gene>
<evidence type="ECO:0000313" key="3">
    <source>
        <dbReference type="Proteomes" id="UP000076738"/>
    </source>
</evidence>
<reference evidence="2 3" key="1">
    <citation type="journal article" date="2016" name="Mol. Biol. Evol.">
        <title>Comparative Genomics of Early-Diverging Mushroom-Forming Fungi Provides Insights into the Origins of Lignocellulose Decay Capabilities.</title>
        <authorList>
            <person name="Nagy L.G."/>
            <person name="Riley R."/>
            <person name="Tritt A."/>
            <person name="Adam C."/>
            <person name="Daum C."/>
            <person name="Floudas D."/>
            <person name="Sun H."/>
            <person name="Yadav J.S."/>
            <person name="Pangilinan J."/>
            <person name="Larsson K.H."/>
            <person name="Matsuura K."/>
            <person name="Barry K."/>
            <person name="Labutti K."/>
            <person name="Kuo R."/>
            <person name="Ohm R.A."/>
            <person name="Bhattacharya S.S."/>
            <person name="Shirouzu T."/>
            <person name="Yoshinaga Y."/>
            <person name="Martin F.M."/>
            <person name="Grigoriev I.V."/>
            <person name="Hibbett D.S."/>
        </authorList>
    </citation>
    <scope>NUCLEOTIDE SEQUENCE [LARGE SCALE GENOMIC DNA]</scope>
    <source>
        <strain evidence="2 3">TUFC12733</strain>
    </source>
</reference>
<evidence type="ECO:0000313" key="2">
    <source>
        <dbReference type="EMBL" id="KZO95998.1"/>
    </source>
</evidence>
<feature type="region of interest" description="Disordered" evidence="1">
    <location>
        <begin position="128"/>
        <end position="172"/>
    </location>
</feature>
<name>A0A167LSW9_CALVF</name>
<dbReference type="EMBL" id="KV417286">
    <property type="protein sequence ID" value="KZO95998.1"/>
    <property type="molecule type" value="Genomic_DNA"/>
</dbReference>
<feature type="region of interest" description="Disordered" evidence="1">
    <location>
        <begin position="188"/>
        <end position="240"/>
    </location>
</feature>
<organism evidence="2 3">
    <name type="scientific">Calocera viscosa (strain TUFC12733)</name>
    <dbReference type="NCBI Taxonomy" id="1330018"/>
    <lineage>
        <taxon>Eukaryota</taxon>
        <taxon>Fungi</taxon>
        <taxon>Dikarya</taxon>
        <taxon>Basidiomycota</taxon>
        <taxon>Agaricomycotina</taxon>
        <taxon>Dacrymycetes</taxon>
        <taxon>Dacrymycetales</taxon>
        <taxon>Dacrymycetaceae</taxon>
        <taxon>Calocera</taxon>
    </lineage>
</organism>
<dbReference type="Proteomes" id="UP000076738">
    <property type="component" value="Unassembled WGS sequence"/>
</dbReference>